<dbReference type="Proteomes" id="UP000007879">
    <property type="component" value="Unassembled WGS sequence"/>
</dbReference>
<accession>A0A1X7U643</accession>
<dbReference type="EnsemblMetazoa" id="XM_020000474.1">
    <property type="protein sequence ID" value="XP_019856033.1"/>
    <property type="gene ID" value="LOC100638691"/>
</dbReference>
<gene>
    <name evidence="2" type="primary">100638691</name>
</gene>
<organism evidence="2">
    <name type="scientific">Amphimedon queenslandica</name>
    <name type="common">Sponge</name>
    <dbReference type="NCBI Taxonomy" id="400682"/>
    <lineage>
        <taxon>Eukaryota</taxon>
        <taxon>Metazoa</taxon>
        <taxon>Porifera</taxon>
        <taxon>Demospongiae</taxon>
        <taxon>Heteroscleromorpha</taxon>
        <taxon>Haplosclerida</taxon>
        <taxon>Niphatidae</taxon>
        <taxon>Amphimedon</taxon>
    </lineage>
</organism>
<reference evidence="2" key="2">
    <citation type="submission" date="2017-05" db="UniProtKB">
        <authorList>
            <consortium name="EnsemblMetazoa"/>
        </authorList>
    </citation>
    <scope>IDENTIFICATION</scope>
</reference>
<feature type="compositionally biased region" description="Polar residues" evidence="1">
    <location>
        <begin position="225"/>
        <end position="240"/>
    </location>
</feature>
<evidence type="ECO:0000313" key="3">
    <source>
        <dbReference type="Proteomes" id="UP000007879"/>
    </source>
</evidence>
<name>A0A1X7U643_AMPQE</name>
<feature type="compositionally biased region" description="Polar residues" evidence="1">
    <location>
        <begin position="183"/>
        <end position="192"/>
    </location>
</feature>
<reference evidence="3" key="1">
    <citation type="journal article" date="2010" name="Nature">
        <title>The Amphimedon queenslandica genome and the evolution of animal complexity.</title>
        <authorList>
            <person name="Srivastava M."/>
            <person name="Simakov O."/>
            <person name="Chapman J."/>
            <person name="Fahey B."/>
            <person name="Gauthier M.E."/>
            <person name="Mitros T."/>
            <person name="Richards G.S."/>
            <person name="Conaco C."/>
            <person name="Dacre M."/>
            <person name="Hellsten U."/>
            <person name="Larroux C."/>
            <person name="Putnam N.H."/>
            <person name="Stanke M."/>
            <person name="Adamska M."/>
            <person name="Darling A."/>
            <person name="Degnan S.M."/>
            <person name="Oakley T.H."/>
            <person name="Plachetzki D.C."/>
            <person name="Zhai Y."/>
            <person name="Adamski M."/>
            <person name="Calcino A."/>
            <person name="Cummins S.F."/>
            <person name="Goodstein D.M."/>
            <person name="Harris C."/>
            <person name="Jackson D.J."/>
            <person name="Leys S.P."/>
            <person name="Shu S."/>
            <person name="Woodcroft B.J."/>
            <person name="Vervoort M."/>
            <person name="Kosik K.S."/>
            <person name="Manning G."/>
            <person name="Degnan B.M."/>
            <person name="Rokhsar D.S."/>
        </authorList>
    </citation>
    <scope>NUCLEOTIDE SEQUENCE [LARGE SCALE GENOMIC DNA]</scope>
</reference>
<evidence type="ECO:0000313" key="2">
    <source>
        <dbReference type="EnsemblMetazoa" id="Aqu2.1.22931_001"/>
    </source>
</evidence>
<sequence>MATTDSLISLEYINLSDVLRHLKHYMYRIRRENGFDLSGPEKPWGEFTAAKGGSYYFSYYQDQLLESMLDSYSKHREGKVFDNICELLASRPTLLGRIRGPLDLLEHQEVEDNVSNESTRLILTIAQILIQENGVFLKSLKPLTSPAASLESSKEHLVIDSVINKAIVKGANDYHVEKRERNSTPSTDGTDNNARKPKPKNSKTCCSCGREKPSKAKPVLPRMISSRSIADSTKSDSVSSRQRRTAMGPALVYVPPSRGVDSNQTSPRSVLAAADNS</sequence>
<dbReference type="AlphaFoldDB" id="A0A1X7U643"/>
<dbReference type="InParanoid" id="A0A1X7U643"/>
<keyword evidence="3" id="KW-1185">Reference proteome</keyword>
<dbReference type="EnsemblMetazoa" id="Aqu2.1.22931_001">
    <property type="protein sequence ID" value="Aqu2.1.22931_001"/>
    <property type="gene ID" value="Aqu2.1.22931"/>
</dbReference>
<evidence type="ECO:0000256" key="1">
    <source>
        <dbReference type="SAM" id="MobiDB-lite"/>
    </source>
</evidence>
<feature type="region of interest" description="Disordered" evidence="1">
    <location>
        <begin position="174"/>
        <end position="277"/>
    </location>
</feature>
<protein>
    <submittedName>
        <fullName evidence="2">Uncharacterized protein</fullName>
    </submittedName>
</protein>
<proteinExistence type="predicted"/>
<dbReference type="EnsemblMetazoa" id="XM_020000475.1">
    <property type="protein sequence ID" value="XP_019856034.1"/>
    <property type="gene ID" value="LOC100638691"/>
</dbReference>